<dbReference type="OrthoDB" id="9770793at2"/>
<evidence type="ECO:0000313" key="1">
    <source>
        <dbReference type="EMBL" id="SKB46921.1"/>
    </source>
</evidence>
<proteinExistence type="predicted"/>
<dbReference type="RefSeq" id="WP_079589495.1">
    <property type="nucleotide sequence ID" value="NZ_FUYN01000003.1"/>
</dbReference>
<gene>
    <name evidence="1" type="ORF">SAMN02745120_1641</name>
</gene>
<dbReference type="PANTHER" id="PTHR42110">
    <property type="entry name" value="L-ASPARAGINASE, PUTATIVE (AFU_ORTHOLOGUE AFUA_3G11890)-RELATED"/>
    <property type="match status" value="1"/>
</dbReference>
<organism evidence="1 2">
    <name type="scientific">Acetoanaerobium noterae</name>
    <dbReference type="NCBI Taxonomy" id="745369"/>
    <lineage>
        <taxon>Bacteria</taxon>
        <taxon>Bacillati</taxon>
        <taxon>Bacillota</taxon>
        <taxon>Clostridia</taxon>
        <taxon>Peptostreptococcales</taxon>
        <taxon>Filifactoraceae</taxon>
        <taxon>Acetoanaerobium</taxon>
    </lineage>
</organism>
<accession>A0A1T5BI03</accession>
<reference evidence="2" key="1">
    <citation type="submission" date="2017-02" db="EMBL/GenBank/DDBJ databases">
        <authorList>
            <person name="Varghese N."/>
            <person name="Submissions S."/>
        </authorList>
    </citation>
    <scope>NUCLEOTIDE SEQUENCE [LARGE SCALE GENOMIC DNA]</scope>
    <source>
        <strain evidence="2">ATCC 35199</strain>
    </source>
</reference>
<protein>
    <submittedName>
        <fullName evidence="1">Asparaginase</fullName>
    </submittedName>
</protein>
<dbReference type="AlphaFoldDB" id="A0A1T5BI03"/>
<dbReference type="InterPro" id="IPR010349">
    <property type="entry name" value="Asparaginase_II"/>
</dbReference>
<keyword evidence="2" id="KW-1185">Reference proteome</keyword>
<sequence>MSEVLINVTRGPVVESMHRGDAVAVDNKGKILYQIGDPYKVTYLRSSAKPLQTINVFLSGAVDKYKFDDSEISIMCASHYCEDFHLKVIDSMLEKLGLNLNNLDCGSIYSISPKHYERQLKENHVLTQANNDCSGKHCGMLASCLVKGYSLENYTKFEHELQKDILNSLSYMCEIEPEKISIGVDGCTVPVHAMPIYNMALGFAKLANPENLDSDYKAACERIFDAMNNSPEMVSGTDGFCTELIRHTNGKLVGKLGAEGIYCIGIKGKNIGLAVKIEDGNYSRAINPAVMKCLEDMQVLEPSELENLKSFSRIPNYNNKNEVIGYIEPCFEFNRI</sequence>
<dbReference type="PANTHER" id="PTHR42110:SF1">
    <property type="entry name" value="L-ASPARAGINASE, PUTATIVE (AFU_ORTHOLOGUE AFUA_3G11890)-RELATED"/>
    <property type="match status" value="1"/>
</dbReference>
<dbReference type="Pfam" id="PF06089">
    <property type="entry name" value="Asparaginase_II"/>
    <property type="match status" value="1"/>
</dbReference>
<evidence type="ECO:0000313" key="2">
    <source>
        <dbReference type="Proteomes" id="UP000243406"/>
    </source>
</evidence>
<dbReference type="Proteomes" id="UP000243406">
    <property type="component" value="Unassembled WGS sequence"/>
</dbReference>
<name>A0A1T5BI03_9FIRM</name>
<dbReference type="EMBL" id="FUYN01000003">
    <property type="protein sequence ID" value="SKB46921.1"/>
    <property type="molecule type" value="Genomic_DNA"/>
</dbReference>